<protein>
    <submittedName>
        <fullName evidence="3">GYF domain-containing protein</fullName>
    </submittedName>
</protein>
<reference evidence="3" key="1">
    <citation type="submission" date="2017-02" db="UniProtKB">
        <authorList>
            <consortium name="WormBaseParasite"/>
        </authorList>
    </citation>
    <scope>IDENTIFICATION</scope>
</reference>
<feature type="domain" description="GYF" evidence="1">
    <location>
        <begin position="29"/>
        <end position="54"/>
    </location>
</feature>
<evidence type="ECO:0000313" key="2">
    <source>
        <dbReference type="Proteomes" id="UP000036681"/>
    </source>
</evidence>
<dbReference type="InterPro" id="IPR035445">
    <property type="entry name" value="GYF-like_dom_sf"/>
</dbReference>
<proteinExistence type="predicted"/>
<dbReference type="InterPro" id="IPR003169">
    <property type="entry name" value="GYF"/>
</dbReference>
<organism evidence="2 3">
    <name type="scientific">Ascaris lumbricoides</name>
    <name type="common">Giant roundworm</name>
    <dbReference type="NCBI Taxonomy" id="6252"/>
    <lineage>
        <taxon>Eukaryota</taxon>
        <taxon>Metazoa</taxon>
        <taxon>Ecdysozoa</taxon>
        <taxon>Nematoda</taxon>
        <taxon>Chromadorea</taxon>
        <taxon>Rhabditida</taxon>
        <taxon>Spirurina</taxon>
        <taxon>Ascaridomorpha</taxon>
        <taxon>Ascaridoidea</taxon>
        <taxon>Ascarididae</taxon>
        <taxon>Ascaris</taxon>
    </lineage>
</organism>
<dbReference type="Proteomes" id="UP000036681">
    <property type="component" value="Unplaced"/>
</dbReference>
<dbReference type="PROSITE" id="PS50829">
    <property type="entry name" value="GYF"/>
    <property type="match status" value="1"/>
</dbReference>
<dbReference type="Gene3D" id="3.30.1490.40">
    <property type="match status" value="1"/>
</dbReference>
<evidence type="ECO:0000313" key="3">
    <source>
        <dbReference type="WBParaSite" id="ALUE_0000246901-mRNA-1"/>
    </source>
</evidence>
<evidence type="ECO:0000259" key="1">
    <source>
        <dbReference type="PROSITE" id="PS50829"/>
    </source>
</evidence>
<sequence length="54" mass="5944">MNAVGVGTLQHSISQPSAMTIAPGASELSDEWYYIDPKNEIQGPFLTAHMEVYF</sequence>
<dbReference type="WBParaSite" id="ALUE_0000246901-mRNA-1">
    <property type="protein sequence ID" value="ALUE_0000246901-mRNA-1"/>
    <property type="gene ID" value="ALUE_0000246901"/>
</dbReference>
<dbReference type="AlphaFoldDB" id="A0A0M3HLS4"/>
<dbReference type="SUPFAM" id="SSF55277">
    <property type="entry name" value="GYF domain"/>
    <property type="match status" value="1"/>
</dbReference>
<dbReference type="Pfam" id="PF02213">
    <property type="entry name" value="GYF"/>
    <property type="match status" value="1"/>
</dbReference>
<keyword evidence="2" id="KW-1185">Reference proteome</keyword>
<accession>A0A0M3HLS4</accession>
<name>A0A0M3HLS4_ASCLU</name>